<dbReference type="EMBL" id="KK198756">
    <property type="protein sequence ID" value="KCW78410.1"/>
    <property type="molecule type" value="Genomic_DNA"/>
</dbReference>
<gene>
    <name evidence="1" type="ORF">EUGRSUZ_D02576</name>
</gene>
<evidence type="ECO:0000313" key="1">
    <source>
        <dbReference type="EMBL" id="KCW78410.1"/>
    </source>
</evidence>
<dbReference type="Gramene" id="KCW78410">
    <property type="protein sequence ID" value="KCW78410"/>
    <property type="gene ID" value="EUGRSUZ_D02576"/>
</dbReference>
<dbReference type="InParanoid" id="A0A059CKF8"/>
<name>A0A059CKF8_EUCGR</name>
<organism evidence="1">
    <name type="scientific">Eucalyptus grandis</name>
    <name type="common">Flooded gum</name>
    <dbReference type="NCBI Taxonomy" id="71139"/>
    <lineage>
        <taxon>Eukaryota</taxon>
        <taxon>Viridiplantae</taxon>
        <taxon>Streptophyta</taxon>
        <taxon>Embryophyta</taxon>
        <taxon>Tracheophyta</taxon>
        <taxon>Spermatophyta</taxon>
        <taxon>Magnoliopsida</taxon>
        <taxon>eudicotyledons</taxon>
        <taxon>Gunneridae</taxon>
        <taxon>Pentapetalae</taxon>
        <taxon>rosids</taxon>
        <taxon>malvids</taxon>
        <taxon>Myrtales</taxon>
        <taxon>Myrtaceae</taxon>
        <taxon>Myrtoideae</taxon>
        <taxon>Eucalypteae</taxon>
        <taxon>Eucalyptus</taxon>
    </lineage>
</organism>
<protein>
    <submittedName>
        <fullName evidence="1">Uncharacterized protein</fullName>
    </submittedName>
</protein>
<reference evidence="1" key="1">
    <citation type="submission" date="2013-07" db="EMBL/GenBank/DDBJ databases">
        <title>The genome of Eucalyptus grandis.</title>
        <authorList>
            <person name="Schmutz J."/>
            <person name="Hayes R."/>
            <person name="Myburg A."/>
            <person name="Tuskan G."/>
            <person name="Grattapaglia D."/>
            <person name="Rokhsar D.S."/>
        </authorList>
    </citation>
    <scope>NUCLEOTIDE SEQUENCE</scope>
    <source>
        <tissue evidence="1">Leaf extractions</tissue>
    </source>
</reference>
<dbReference type="AlphaFoldDB" id="A0A059CKF8"/>
<proteinExistence type="predicted"/>
<sequence length="72" mass="7985">MGSRLVKASGAAISANQVVKNRGQRQRNWRGQAASWLTAVASLAKGWLRKRLRSNVARHGWATAFVPFVEPR</sequence>
<accession>A0A059CKF8</accession>